<accession>E9G717</accession>
<evidence type="ECO:0000313" key="2">
    <source>
        <dbReference type="Proteomes" id="UP000000305"/>
    </source>
</evidence>
<evidence type="ECO:0000313" key="1">
    <source>
        <dbReference type="EMBL" id="EFX84720.1"/>
    </source>
</evidence>
<dbReference type="InParanoid" id="E9G717"/>
<protein>
    <submittedName>
        <fullName evidence="1">Uncharacterized protein</fullName>
    </submittedName>
</protein>
<keyword evidence="2" id="KW-1185">Reference proteome</keyword>
<dbReference type="Proteomes" id="UP000000305">
    <property type="component" value="Unassembled WGS sequence"/>
</dbReference>
<dbReference type="AlphaFoldDB" id="E9G717"/>
<organism evidence="1 2">
    <name type="scientific">Daphnia pulex</name>
    <name type="common">Water flea</name>
    <dbReference type="NCBI Taxonomy" id="6669"/>
    <lineage>
        <taxon>Eukaryota</taxon>
        <taxon>Metazoa</taxon>
        <taxon>Ecdysozoa</taxon>
        <taxon>Arthropoda</taxon>
        <taxon>Crustacea</taxon>
        <taxon>Branchiopoda</taxon>
        <taxon>Diplostraca</taxon>
        <taxon>Cladocera</taxon>
        <taxon>Anomopoda</taxon>
        <taxon>Daphniidae</taxon>
        <taxon>Daphnia</taxon>
    </lineage>
</organism>
<name>E9G717_DAPPU</name>
<gene>
    <name evidence="1" type="ORF">DAPPUDRAFT_238653</name>
</gene>
<reference evidence="1 2" key="1">
    <citation type="journal article" date="2011" name="Science">
        <title>The ecoresponsive genome of Daphnia pulex.</title>
        <authorList>
            <person name="Colbourne J.K."/>
            <person name="Pfrender M.E."/>
            <person name="Gilbert D."/>
            <person name="Thomas W.K."/>
            <person name="Tucker A."/>
            <person name="Oakley T.H."/>
            <person name="Tokishita S."/>
            <person name="Aerts A."/>
            <person name="Arnold G.J."/>
            <person name="Basu M.K."/>
            <person name="Bauer D.J."/>
            <person name="Caceres C.E."/>
            <person name="Carmel L."/>
            <person name="Casola C."/>
            <person name="Choi J.H."/>
            <person name="Detter J.C."/>
            <person name="Dong Q."/>
            <person name="Dusheyko S."/>
            <person name="Eads B.D."/>
            <person name="Frohlich T."/>
            <person name="Geiler-Samerotte K.A."/>
            <person name="Gerlach D."/>
            <person name="Hatcher P."/>
            <person name="Jogdeo S."/>
            <person name="Krijgsveld J."/>
            <person name="Kriventseva E.V."/>
            <person name="Kultz D."/>
            <person name="Laforsch C."/>
            <person name="Lindquist E."/>
            <person name="Lopez J."/>
            <person name="Manak J.R."/>
            <person name="Muller J."/>
            <person name="Pangilinan J."/>
            <person name="Patwardhan R.P."/>
            <person name="Pitluck S."/>
            <person name="Pritham E.J."/>
            <person name="Rechtsteiner A."/>
            <person name="Rho M."/>
            <person name="Rogozin I.B."/>
            <person name="Sakarya O."/>
            <person name="Salamov A."/>
            <person name="Schaack S."/>
            <person name="Shapiro H."/>
            <person name="Shiga Y."/>
            <person name="Skalitzky C."/>
            <person name="Smith Z."/>
            <person name="Souvorov A."/>
            <person name="Sung W."/>
            <person name="Tang Z."/>
            <person name="Tsuchiya D."/>
            <person name="Tu H."/>
            <person name="Vos H."/>
            <person name="Wang M."/>
            <person name="Wolf Y.I."/>
            <person name="Yamagata H."/>
            <person name="Yamada T."/>
            <person name="Ye Y."/>
            <person name="Shaw J.R."/>
            <person name="Andrews J."/>
            <person name="Crease T.J."/>
            <person name="Tang H."/>
            <person name="Lucas S.M."/>
            <person name="Robertson H.M."/>
            <person name="Bork P."/>
            <person name="Koonin E.V."/>
            <person name="Zdobnov E.M."/>
            <person name="Grigoriev I.V."/>
            <person name="Lynch M."/>
            <person name="Boore J.L."/>
        </authorList>
    </citation>
    <scope>NUCLEOTIDE SEQUENCE [LARGE SCALE GENOMIC DNA]</scope>
</reference>
<dbReference type="KEGG" id="dpx:DAPPUDRAFT_238653"/>
<proteinExistence type="predicted"/>
<dbReference type="HOGENOM" id="CLU_2851913_0_0_1"/>
<dbReference type="EMBL" id="GL732534">
    <property type="protein sequence ID" value="EFX84720.1"/>
    <property type="molecule type" value="Genomic_DNA"/>
</dbReference>
<sequence>MKGNDILFQSKRNVEWAETSGVLLAIQQSALSTMPSSGRFYNEIMKSGKLAAIRNVFQKAITKVN</sequence>